<protein>
    <submittedName>
        <fullName evidence="1">Uncharacterized protein</fullName>
    </submittedName>
</protein>
<dbReference type="AlphaFoldDB" id="A0A7S2VVH8"/>
<sequence>MLHLMICATRGNWSFRVKGRSNTSRSYKVAAIQRRTAKKPSRSLRVIPPVEDPEPSCFEESEAYLLPADGTLQPTNNAAWATVVASNAYTEIRHADENVPASGQYFSSTASMIRSLRDTSQQLNSQALADTRDASRLNYRFTTDEEGNVQDMITLKKRAIPKTFQRAHAFTNETTRGSLNTVVRQLDDTDAGTAEMYGSDGIEDIDGLAISMAGSSSASSAWPRLRAFTYCTSQTELFEPLWNMNLIDQVQWVGSIEEADLVIHRRPVPGEKQFHYHVFRKKAKELGMPFVSINAATPEELRGSLLPVFRLYAGQITAGQLQGKSQPGRGGRRRRKNLRIRL</sequence>
<organism evidence="1">
    <name type="scientific">Chlamydomonas chlamydogama</name>
    <dbReference type="NCBI Taxonomy" id="225041"/>
    <lineage>
        <taxon>Eukaryota</taxon>
        <taxon>Viridiplantae</taxon>
        <taxon>Chlorophyta</taxon>
        <taxon>core chlorophytes</taxon>
        <taxon>Chlorophyceae</taxon>
        <taxon>CS clade</taxon>
        <taxon>Chlamydomonadales</taxon>
        <taxon>Chlamydomonadaceae</taxon>
        <taxon>Chlamydomonas</taxon>
    </lineage>
</organism>
<dbReference type="EMBL" id="HBHD01000605">
    <property type="protein sequence ID" value="CAD9651226.1"/>
    <property type="molecule type" value="Transcribed_RNA"/>
</dbReference>
<gene>
    <name evidence="1" type="ORF">CCHL1392_LOCUS330</name>
</gene>
<accession>A0A7S2VVH8</accession>
<evidence type="ECO:0000313" key="1">
    <source>
        <dbReference type="EMBL" id="CAD9651226.1"/>
    </source>
</evidence>
<reference evidence="1" key="1">
    <citation type="submission" date="2021-01" db="EMBL/GenBank/DDBJ databases">
        <authorList>
            <person name="Corre E."/>
            <person name="Pelletier E."/>
            <person name="Niang G."/>
            <person name="Scheremetjew M."/>
            <person name="Finn R."/>
            <person name="Kale V."/>
            <person name="Holt S."/>
            <person name="Cochrane G."/>
            <person name="Meng A."/>
            <person name="Brown T."/>
            <person name="Cohen L."/>
        </authorList>
    </citation>
    <scope>NUCLEOTIDE SEQUENCE</scope>
    <source>
        <strain evidence="1">SAG 11-48b</strain>
    </source>
</reference>
<proteinExistence type="predicted"/>
<name>A0A7S2VVH8_9CHLO</name>